<dbReference type="InterPro" id="IPR032556">
    <property type="entry name" value="DUF4936"/>
</dbReference>
<name>A0A847RY50_9NEIS</name>
<keyword evidence="2" id="KW-1185">Reference proteome</keyword>
<organism evidence="1 2">
    <name type="scientific">Leeia aquatica</name>
    <dbReference type="NCBI Taxonomy" id="2725557"/>
    <lineage>
        <taxon>Bacteria</taxon>
        <taxon>Pseudomonadati</taxon>
        <taxon>Pseudomonadota</taxon>
        <taxon>Betaproteobacteria</taxon>
        <taxon>Neisseriales</taxon>
        <taxon>Leeiaceae</taxon>
        <taxon>Leeia</taxon>
    </lineage>
</organism>
<proteinExistence type="predicted"/>
<comment type="caution">
    <text evidence="1">The sequence shown here is derived from an EMBL/GenBank/DDBJ whole genome shotgun (WGS) entry which is preliminary data.</text>
</comment>
<dbReference type="Pfam" id="PF16290">
    <property type="entry name" value="DUF4936"/>
    <property type="match status" value="1"/>
</dbReference>
<dbReference type="RefSeq" id="WP_168876252.1">
    <property type="nucleotide sequence ID" value="NZ_JABAIM010000001.1"/>
</dbReference>
<evidence type="ECO:0000313" key="1">
    <source>
        <dbReference type="EMBL" id="NLR74651.1"/>
    </source>
</evidence>
<dbReference type="Proteomes" id="UP000587991">
    <property type="component" value="Unassembled WGS sequence"/>
</dbReference>
<protein>
    <submittedName>
        <fullName evidence="1">DUF4936 family protein</fullName>
    </submittedName>
</protein>
<dbReference type="EMBL" id="JABAIM010000001">
    <property type="protein sequence ID" value="NLR74651.1"/>
    <property type="molecule type" value="Genomic_DNA"/>
</dbReference>
<gene>
    <name evidence="1" type="ORF">HF682_05710</name>
</gene>
<dbReference type="AlphaFoldDB" id="A0A847RY50"/>
<accession>A0A847RY50</accession>
<reference evidence="1 2" key="1">
    <citation type="submission" date="2020-04" db="EMBL/GenBank/DDBJ databases">
        <title>Draft genome of Leeia sp. IMCC25680.</title>
        <authorList>
            <person name="Song J."/>
            <person name="Cho J.-C."/>
        </authorList>
    </citation>
    <scope>NUCLEOTIDE SEQUENCE [LARGE SCALE GENOMIC DNA]</scope>
    <source>
        <strain evidence="1 2">IMCC25680</strain>
    </source>
</reference>
<sequence>MSLSLYVYYKVAPTEQAALWPAVQQLQACLTALCQRFELQHRCDDASTWMECYLGITDRDAFQQHMQAALQSIPQPWPARHEEWFTPLDFPQQR</sequence>
<evidence type="ECO:0000313" key="2">
    <source>
        <dbReference type="Proteomes" id="UP000587991"/>
    </source>
</evidence>